<feature type="domain" description="Phosducin" evidence="3">
    <location>
        <begin position="81"/>
        <end position="166"/>
    </location>
</feature>
<evidence type="ECO:0000256" key="1">
    <source>
        <dbReference type="ARBA" id="ARBA00009686"/>
    </source>
</evidence>
<dbReference type="PANTHER" id="PTHR45809:SF3">
    <property type="entry name" value="VIRAL IAP-ASSOCIATED FACTOR HOMOLOG"/>
    <property type="match status" value="1"/>
</dbReference>
<comment type="similarity">
    <text evidence="1">Belongs to the phosducin family.</text>
</comment>
<dbReference type="EMBL" id="LR862146">
    <property type="protein sequence ID" value="CAD1827614.1"/>
    <property type="molecule type" value="Genomic_DNA"/>
</dbReference>
<dbReference type="InterPro" id="IPR024253">
    <property type="entry name" value="Phosducin_thioredoxin-like_dom"/>
</dbReference>
<evidence type="ECO:0000256" key="2">
    <source>
        <dbReference type="SAM" id="MobiDB-lite"/>
    </source>
</evidence>
<accession>A0A6V7PA98</accession>
<proteinExistence type="inferred from homology"/>
<reference evidence="4" key="1">
    <citation type="submission" date="2020-07" db="EMBL/GenBank/DDBJ databases">
        <authorList>
            <person name="Lin J."/>
        </authorList>
    </citation>
    <scope>NUCLEOTIDE SEQUENCE</scope>
</reference>
<dbReference type="Pfam" id="PF02114">
    <property type="entry name" value="Phosducin"/>
    <property type="match status" value="1"/>
</dbReference>
<dbReference type="GO" id="GO:0006457">
    <property type="term" value="P:protein folding"/>
    <property type="evidence" value="ECO:0007669"/>
    <property type="project" value="TreeGrafter"/>
</dbReference>
<feature type="region of interest" description="Disordered" evidence="2">
    <location>
        <begin position="56"/>
        <end position="80"/>
    </location>
</feature>
<sequence>MVKASDSLSLLMYVANMRWFYTDTSRINTDTRKSSAKSESSTSFLIAEYQYSTPVSPTPFVPADDPDLRPKSKDWIDERSPEELEDLEDDLDDDRFLREYRKKRLAELRETARVARFGSVVPISGSDFVREVSQAPPDVWVVVFLYKDGSLKKEYDDLNSKTLEAEKEVKLVQMKIQDTKAHLSKLQKDMDG</sequence>
<name>A0A6V7PA98_ANACO</name>
<evidence type="ECO:0000259" key="3">
    <source>
        <dbReference type="Pfam" id="PF02114"/>
    </source>
</evidence>
<organism evidence="4">
    <name type="scientific">Ananas comosus var. bracteatus</name>
    <name type="common">red pineapple</name>
    <dbReference type="NCBI Taxonomy" id="296719"/>
    <lineage>
        <taxon>Eukaryota</taxon>
        <taxon>Viridiplantae</taxon>
        <taxon>Streptophyta</taxon>
        <taxon>Embryophyta</taxon>
        <taxon>Tracheophyta</taxon>
        <taxon>Spermatophyta</taxon>
        <taxon>Magnoliopsida</taxon>
        <taxon>Liliopsida</taxon>
        <taxon>Poales</taxon>
        <taxon>Bromeliaceae</taxon>
        <taxon>Bromelioideae</taxon>
        <taxon>Ananas</taxon>
    </lineage>
</organism>
<gene>
    <name evidence="4" type="ORF">CB5_LOCUS10825</name>
</gene>
<dbReference type="PANTHER" id="PTHR45809">
    <property type="entry name" value="VIRAL IAP-ASSOCIATED FACTOR HOMOLOG"/>
    <property type="match status" value="1"/>
</dbReference>
<dbReference type="InterPro" id="IPR051498">
    <property type="entry name" value="Phosducin-like_chap/apop_reg"/>
</dbReference>
<protein>
    <recommendedName>
        <fullName evidence="3">Phosducin domain-containing protein</fullName>
    </recommendedName>
</protein>
<dbReference type="SUPFAM" id="SSF52833">
    <property type="entry name" value="Thioredoxin-like"/>
    <property type="match status" value="1"/>
</dbReference>
<feature type="compositionally biased region" description="Basic and acidic residues" evidence="2">
    <location>
        <begin position="66"/>
        <end position="80"/>
    </location>
</feature>
<dbReference type="AlphaFoldDB" id="A0A6V7PA98"/>
<dbReference type="GO" id="GO:0005737">
    <property type="term" value="C:cytoplasm"/>
    <property type="evidence" value="ECO:0007669"/>
    <property type="project" value="TreeGrafter"/>
</dbReference>
<dbReference type="Gene3D" id="3.40.30.10">
    <property type="entry name" value="Glutaredoxin"/>
    <property type="match status" value="1"/>
</dbReference>
<evidence type="ECO:0000313" key="4">
    <source>
        <dbReference type="EMBL" id="CAD1827614.1"/>
    </source>
</evidence>
<dbReference type="InterPro" id="IPR036249">
    <property type="entry name" value="Thioredoxin-like_sf"/>
</dbReference>